<organism evidence="1 2">
    <name type="scientific">Planoprotostelium fungivorum</name>
    <dbReference type="NCBI Taxonomy" id="1890364"/>
    <lineage>
        <taxon>Eukaryota</taxon>
        <taxon>Amoebozoa</taxon>
        <taxon>Evosea</taxon>
        <taxon>Variosea</taxon>
        <taxon>Cavosteliida</taxon>
        <taxon>Cavosteliaceae</taxon>
        <taxon>Planoprotostelium</taxon>
    </lineage>
</organism>
<dbReference type="EMBL" id="MDYQ01000001">
    <property type="protein sequence ID" value="PRP89666.1"/>
    <property type="molecule type" value="Genomic_DNA"/>
</dbReference>
<dbReference type="AlphaFoldDB" id="A0A2P6P0C5"/>
<dbReference type="InParanoid" id="A0A2P6P0C5"/>
<name>A0A2P6P0C5_9EUKA</name>
<gene>
    <name evidence="1" type="ORF">PROFUN_00008</name>
</gene>
<evidence type="ECO:0000313" key="1">
    <source>
        <dbReference type="EMBL" id="PRP89666.1"/>
    </source>
</evidence>
<sequence>MSRYSTNEPGEASSAVTFGYCLKNWVGDVSTDLLSFSEYLKNGARSQKFPTSDAAGSVVNTCGEEAYSAYDKIQRHTTYSVNRRS</sequence>
<accession>A0A2P6P0C5</accession>
<reference evidence="1 2" key="1">
    <citation type="journal article" date="2018" name="Genome Biol. Evol.">
        <title>Multiple Roots of Fruiting Body Formation in Amoebozoa.</title>
        <authorList>
            <person name="Hillmann F."/>
            <person name="Forbes G."/>
            <person name="Novohradska S."/>
            <person name="Ferling I."/>
            <person name="Riege K."/>
            <person name="Groth M."/>
            <person name="Westermann M."/>
            <person name="Marz M."/>
            <person name="Spaller T."/>
            <person name="Winckler T."/>
            <person name="Schaap P."/>
            <person name="Glockner G."/>
        </authorList>
    </citation>
    <scope>NUCLEOTIDE SEQUENCE [LARGE SCALE GENOMIC DNA]</scope>
    <source>
        <strain evidence="1 2">Jena</strain>
    </source>
</reference>
<keyword evidence="2" id="KW-1185">Reference proteome</keyword>
<proteinExistence type="predicted"/>
<comment type="caution">
    <text evidence="1">The sequence shown here is derived from an EMBL/GenBank/DDBJ whole genome shotgun (WGS) entry which is preliminary data.</text>
</comment>
<evidence type="ECO:0000313" key="2">
    <source>
        <dbReference type="Proteomes" id="UP000241769"/>
    </source>
</evidence>
<dbReference type="Proteomes" id="UP000241769">
    <property type="component" value="Unassembled WGS sequence"/>
</dbReference>
<protein>
    <submittedName>
        <fullName evidence="1">Uncharacterized protein</fullName>
    </submittedName>
</protein>